<dbReference type="GO" id="GO:0030145">
    <property type="term" value="F:manganese ion binding"/>
    <property type="evidence" value="ECO:0007669"/>
    <property type="project" value="UniProtKB-UniRule"/>
</dbReference>
<dbReference type="PIRSF" id="PIRSF036979">
    <property type="entry name" value="Arginase"/>
    <property type="match status" value="1"/>
</dbReference>
<dbReference type="HAMAP" id="MF_00737">
    <property type="entry name" value="Formimidoylglutam"/>
    <property type="match status" value="1"/>
</dbReference>
<dbReference type="PANTHER" id="PTHR11358">
    <property type="entry name" value="ARGINASE/AGMATINASE"/>
    <property type="match status" value="1"/>
</dbReference>
<dbReference type="AlphaFoldDB" id="A0A855SBP0"/>
<dbReference type="SUPFAM" id="SSF52768">
    <property type="entry name" value="Arginase/deacetylase"/>
    <property type="match status" value="1"/>
</dbReference>
<protein>
    <recommendedName>
        <fullName evidence="5 6">Formimidoylglutamase</fullName>
        <ecNumber evidence="5 6">3.5.3.8</ecNumber>
    </recommendedName>
    <alternativeName>
        <fullName evidence="5">Formiminoglutamase</fullName>
    </alternativeName>
    <alternativeName>
        <fullName evidence="5">Formiminoglutamate hydrolase</fullName>
    </alternativeName>
</protein>
<dbReference type="Proteomes" id="UP000241440">
    <property type="component" value="Unassembled WGS sequence"/>
</dbReference>
<evidence type="ECO:0000313" key="10">
    <source>
        <dbReference type="EMBL" id="PSX05501.1"/>
    </source>
</evidence>
<evidence type="ECO:0000256" key="8">
    <source>
        <dbReference type="PROSITE-ProRule" id="PRU00742"/>
    </source>
</evidence>
<dbReference type="PANTHER" id="PTHR11358:SF35">
    <property type="entry name" value="FORMIMIDOYLGLUTAMASE"/>
    <property type="match status" value="1"/>
</dbReference>
<feature type="binding site" evidence="5 7">
    <location>
        <position position="156"/>
    </location>
    <ligand>
        <name>Mn(2+)</name>
        <dbReference type="ChEBI" id="CHEBI:29035"/>
        <label>1</label>
    </ligand>
</feature>
<dbReference type="GO" id="GO:0019557">
    <property type="term" value="P:L-histidine catabolic process to glutamate and formate"/>
    <property type="evidence" value="ECO:0007669"/>
    <property type="project" value="UniProtKB-UniPathway"/>
</dbReference>
<dbReference type="RefSeq" id="WP_045083598.1">
    <property type="nucleotide sequence ID" value="NZ_JZSV01000007.1"/>
</dbReference>
<name>A0A855SBP0_PHOAN</name>
<comment type="function">
    <text evidence="5">Catalyzes the conversion of N-formimidoyl-L-glutamate to L-glutamate and formamide.</text>
</comment>
<reference evidence="10 11" key="1">
    <citation type="submission" date="2018-01" db="EMBL/GenBank/DDBJ databases">
        <title>Whole genome sequencing of Histamine producing bacteria.</title>
        <authorList>
            <person name="Butler K."/>
        </authorList>
    </citation>
    <scope>NUCLEOTIDE SEQUENCE [LARGE SCALE GENOMIC DNA]</scope>
    <source>
        <strain evidence="10 11">A2-1</strain>
    </source>
</reference>
<evidence type="ECO:0000256" key="6">
    <source>
        <dbReference type="NCBIfam" id="TIGR01227"/>
    </source>
</evidence>
<feature type="binding site" evidence="5 7">
    <location>
        <position position="152"/>
    </location>
    <ligand>
        <name>Mn(2+)</name>
        <dbReference type="ChEBI" id="CHEBI:29035"/>
        <label>1</label>
    </ligand>
</feature>
<evidence type="ECO:0000256" key="9">
    <source>
        <dbReference type="RuleBase" id="RU003684"/>
    </source>
</evidence>
<comment type="cofactor">
    <cofactor evidence="5 7">
        <name>Mn(2+)</name>
        <dbReference type="ChEBI" id="CHEBI:29035"/>
    </cofactor>
    <text evidence="5 7">Binds 2 manganese ions per subunit.</text>
</comment>
<comment type="caution">
    <text evidence="10">The sequence shown here is derived from an EMBL/GenBank/DDBJ whole genome shotgun (WGS) entry which is preliminary data.</text>
</comment>
<comment type="catalytic activity">
    <reaction evidence="5">
        <text>N-formimidoyl-L-glutamate + H2O = formamide + L-glutamate</text>
        <dbReference type="Rhea" id="RHEA:22492"/>
        <dbReference type="ChEBI" id="CHEBI:15377"/>
        <dbReference type="ChEBI" id="CHEBI:16397"/>
        <dbReference type="ChEBI" id="CHEBI:29985"/>
        <dbReference type="ChEBI" id="CHEBI:58928"/>
        <dbReference type="EC" id="3.5.3.8"/>
    </reaction>
</comment>
<evidence type="ECO:0000313" key="11">
    <source>
        <dbReference type="Proteomes" id="UP000241440"/>
    </source>
</evidence>
<dbReference type="UniPathway" id="UPA00379">
    <property type="reaction ID" value="UER00552"/>
</dbReference>
<feature type="binding site" evidence="7">
    <location>
        <position position="154"/>
    </location>
    <ligand>
        <name>Mn(2+)</name>
        <dbReference type="ChEBI" id="CHEBI:29035"/>
        <label>1</label>
    </ligand>
</feature>
<dbReference type="GeneID" id="61229815"/>
<dbReference type="PROSITE" id="PS01053">
    <property type="entry name" value="ARGINASE_1"/>
    <property type="match status" value="1"/>
</dbReference>
<accession>A0A855SBP0</accession>
<feature type="binding site" evidence="5">
    <location>
        <position position="249"/>
    </location>
    <ligand>
        <name>Mn(2+)</name>
        <dbReference type="ChEBI" id="CHEBI:29035"/>
        <label>2</label>
    </ligand>
</feature>
<dbReference type="NCBIfam" id="TIGR01227">
    <property type="entry name" value="hutG"/>
    <property type="match status" value="1"/>
</dbReference>
<dbReference type="PROSITE" id="PS51409">
    <property type="entry name" value="ARGINASE_2"/>
    <property type="match status" value="1"/>
</dbReference>
<comment type="pathway">
    <text evidence="5">Amino-acid degradation; L-histidine degradation into L-glutamate; L-glutamate from N-formimidoyl-L-glutamate (hydrolase route): step 1/1.</text>
</comment>
<evidence type="ECO:0000256" key="5">
    <source>
        <dbReference type="HAMAP-Rule" id="MF_00737"/>
    </source>
</evidence>
<evidence type="ECO:0000256" key="4">
    <source>
        <dbReference type="ARBA" id="ARBA00023211"/>
    </source>
</evidence>
<feature type="binding site" evidence="5 7">
    <location>
        <position position="247"/>
    </location>
    <ligand>
        <name>Mn(2+)</name>
        <dbReference type="ChEBI" id="CHEBI:29035"/>
        <label>1</label>
    </ligand>
</feature>
<keyword evidence="1 5" id="KW-0479">Metal-binding</keyword>
<dbReference type="GO" id="GO:0008783">
    <property type="term" value="F:agmatinase activity"/>
    <property type="evidence" value="ECO:0007669"/>
    <property type="project" value="TreeGrafter"/>
</dbReference>
<comment type="similarity">
    <text evidence="5 8 9">Belongs to the arginase family.</text>
</comment>
<dbReference type="EMBL" id="PYOY01000011">
    <property type="protein sequence ID" value="PSX05501.1"/>
    <property type="molecule type" value="Genomic_DNA"/>
</dbReference>
<keyword evidence="4 5" id="KW-0464">Manganese</keyword>
<dbReference type="GO" id="GO:0050415">
    <property type="term" value="F:formimidoylglutamase activity"/>
    <property type="evidence" value="ECO:0007669"/>
    <property type="project" value="UniProtKB-UniRule"/>
</dbReference>
<proteinExistence type="inferred from homology"/>
<sequence length="341" mass="37404">MNIDMSSWQGRIDPEDGDNGMRFHQKVQPANTANEPGVTLLGFACDEGVFRNKGRMGARGGPLEIRKALANMAWHHRLPIYDGGDTHCDNHDLTKAQKSLADNITQALHQQHFPLTMGGGHEVAWASFQGLANHLIQIGISIPPRIGIINFDAHFDLRTPSGDSLTGSSGTPFAQIAEFCASQNWTFNYACLGVSRTSNTQALFNKAEELNVLTVEDNQIHPTSLQSIQGSLATFIEQCDHLYLTIDMDVFPAATAPGVSAPAAHGVDYPMVEALLKPILNAKSEHGNSKLRLADIAEYNPLYDIDGHTSRLAARLIWTILRKLNTTFTNKEYRDDRSATG</sequence>
<dbReference type="InterPro" id="IPR006035">
    <property type="entry name" value="Ureohydrolase"/>
</dbReference>
<feature type="binding site" evidence="5 7">
    <location>
        <position position="121"/>
    </location>
    <ligand>
        <name>Mn(2+)</name>
        <dbReference type="ChEBI" id="CHEBI:29035"/>
        <label>1</label>
    </ligand>
</feature>
<dbReference type="InterPro" id="IPR005923">
    <property type="entry name" value="HutG"/>
</dbReference>
<feature type="binding site" evidence="7">
    <location>
        <position position="249"/>
    </location>
    <ligand>
        <name>Mn(2+)</name>
        <dbReference type="ChEBI" id="CHEBI:29035"/>
        <label>1</label>
    </ligand>
</feature>
<evidence type="ECO:0000256" key="2">
    <source>
        <dbReference type="ARBA" id="ARBA00022801"/>
    </source>
</evidence>
<dbReference type="EC" id="3.5.3.8" evidence="5 6"/>
<dbReference type="Gene3D" id="3.40.800.10">
    <property type="entry name" value="Ureohydrolase domain"/>
    <property type="match status" value="1"/>
</dbReference>
<dbReference type="GO" id="GO:0033389">
    <property type="term" value="P:putrescine biosynthetic process from arginine, via agmatine"/>
    <property type="evidence" value="ECO:0007669"/>
    <property type="project" value="TreeGrafter"/>
</dbReference>
<evidence type="ECO:0000256" key="1">
    <source>
        <dbReference type="ARBA" id="ARBA00022723"/>
    </source>
</evidence>
<dbReference type="GO" id="GO:0019556">
    <property type="term" value="P:L-histidine catabolic process to glutamate and formamide"/>
    <property type="evidence" value="ECO:0007669"/>
    <property type="project" value="UniProtKB-UniRule"/>
</dbReference>
<feature type="binding site" evidence="5">
    <location>
        <position position="154"/>
    </location>
    <ligand>
        <name>Mn(2+)</name>
        <dbReference type="ChEBI" id="CHEBI:29035"/>
        <label>2</label>
    </ligand>
</feature>
<keyword evidence="3 5" id="KW-0369">Histidine metabolism</keyword>
<dbReference type="InterPro" id="IPR023696">
    <property type="entry name" value="Ureohydrolase_dom_sf"/>
</dbReference>
<evidence type="ECO:0000256" key="7">
    <source>
        <dbReference type="PIRSR" id="PIRSR036979-1"/>
    </source>
</evidence>
<dbReference type="CDD" id="cd09988">
    <property type="entry name" value="Formimidoylglutamase"/>
    <property type="match status" value="1"/>
</dbReference>
<dbReference type="InterPro" id="IPR020855">
    <property type="entry name" value="Ureohydrolase_Mn_BS"/>
</dbReference>
<feature type="binding site" evidence="5">
    <location>
        <position position="247"/>
    </location>
    <ligand>
        <name>Mn(2+)</name>
        <dbReference type="ChEBI" id="CHEBI:29035"/>
        <label>2</label>
    </ligand>
</feature>
<evidence type="ECO:0000256" key="3">
    <source>
        <dbReference type="ARBA" id="ARBA00022808"/>
    </source>
</evidence>
<gene>
    <name evidence="5" type="primary">hutG</name>
    <name evidence="10" type="ORF">C0W41_17845</name>
</gene>
<feature type="binding site" evidence="5">
    <location>
        <position position="152"/>
    </location>
    <ligand>
        <name>Mn(2+)</name>
        <dbReference type="ChEBI" id="CHEBI:29035"/>
        <label>2</label>
    </ligand>
</feature>
<dbReference type="Pfam" id="PF00491">
    <property type="entry name" value="Arginase"/>
    <property type="match status" value="1"/>
</dbReference>
<organism evidence="10 11">
    <name type="scientific">Photobacterium angustum</name>
    <dbReference type="NCBI Taxonomy" id="661"/>
    <lineage>
        <taxon>Bacteria</taxon>
        <taxon>Pseudomonadati</taxon>
        <taxon>Pseudomonadota</taxon>
        <taxon>Gammaproteobacteria</taxon>
        <taxon>Vibrionales</taxon>
        <taxon>Vibrionaceae</taxon>
        <taxon>Photobacterium</taxon>
    </lineage>
</organism>
<keyword evidence="2 5" id="KW-0378">Hydrolase</keyword>